<evidence type="ECO:0000313" key="2">
    <source>
        <dbReference type="Proteomes" id="UP000317557"/>
    </source>
</evidence>
<evidence type="ECO:0000313" key="1">
    <source>
        <dbReference type="EMBL" id="SMO89700.1"/>
    </source>
</evidence>
<accession>A0A521F2I9</accession>
<keyword evidence="2" id="KW-1185">Reference proteome</keyword>
<gene>
    <name evidence="1" type="ORF">SAMN06265219_11492</name>
</gene>
<dbReference type="AlphaFoldDB" id="A0A521F2I9"/>
<proteinExistence type="predicted"/>
<dbReference type="Proteomes" id="UP000317557">
    <property type="component" value="Unassembled WGS sequence"/>
</dbReference>
<sequence length="243" mass="27320">MAINYLYSSQASGTRISTQLVAPNTSVSLDLGANYQFPKIQSSGFILSPHLGMALTDFGAPSHYADPDTKHPLATTLRLGGGANIALNKKVYGWQVVELSVMQNVSKVLARIEVKSNDNGFYRNAMNPFKALVKSWGTYEYYDGPRIKKSNFSEQLWWHSGVELKFLETIALRWGYQKAGKAEEEMSYRALGAGIDLYYLVFDYTHIKNDEDDNLLVGHHWQITGRIPLDGTRPDTILNMLFD</sequence>
<reference evidence="1 2" key="1">
    <citation type="submission" date="2017-05" db="EMBL/GenBank/DDBJ databases">
        <authorList>
            <person name="Varghese N."/>
            <person name="Submissions S."/>
        </authorList>
    </citation>
    <scope>NUCLEOTIDE SEQUENCE [LARGE SCALE GENOMIC DNA]</scope>
    <source>
        <strain evidence="1 2">DSM 21985</strain>
    </source>
</reference>
<dbReference type="EMBL" id="FXTP01000014">
    <property type="protein sequence ID" value="SMO89700.1"/>
    <property type="molecule type" value="Genomic_DNA"/>
</dbReference>
<protein>
    <submittedName>
        <fullName evidence="1">Uncharacterized protein</fullName>
    </submittedName>
</protein>
<name>A0A521F2I9_9BACT</name>
<organism evidence="1 2">
    <name type="scientific">Gracilimonas mengyeensis</name>
    <dbReference type="NCBI Taxonomy" id="1302730"/>
    <lineage>
        <taxon>Bacteria</taxon>
        <taxon>Pseudomonadati</taxon>
        <taxon>Balneolota</taxon>
        <taxon>Balneolia</taxon>
        <taxon>Balneolales</taxon>
        <taxon>Balneolaceae</taxon>
        <taxon>Gracilimonas</taxon>
    </lineage>
</organism>